<evidence type="ECO:0000313" key="2">
    <source>
        <dbReference type="EMBL" id="JAG23148.1"/>
    </source>
</evidence>
<feature type="non-terminal residue" evidence="2">
    <location>
        <position position="1"/>
    </location>
</feature>
<reference evidence="2" key="2">
    <citation type="submission" date="2014-07" db="EMBL/GenBank/DDBJ databases">
        <authorList>
            <person name="Hull J."/>
        </authorList>
    </citation>
    <scope>NUCLEOTIDE SEQUENCE</scope>
</reference>
<gene>
    <name evidence="2" type="primary">pyrG_0</name>
    <name evidence="2" type="ORF">CM83_22234</name>
</gene>
<feature type="chain" id="PRO_5002070339" evidence="1">
    <location>
        <begin position="21"/>
        <end position="219"/>
    </location>
</feature>
<dbReference type="EMBL" id="GBHO01020456">
    <property type="protein sequence ID" value="JAG23148.1"/>
    <property type="molecule type" value="Transcribed_RNA"/>
</dbReference>
<accession>A0A0A9XWB5</accession>
<organism evidence="2">
    <name type="scientific">Lygus hesperus</name>
    <name type="common">Western plant bug</name>
    <dbReference type="NCBI Taxonomy" id="30085"/>
    <lineage>
        <taxon>Eukaryota</taxon>
        <taxon>Metazoa</taxon>
        <taxon>Ecdysozoa</taxon>
        <taxon>Arthropoda</taxon>
        <taxon>Hexapoda</taxon>
        <taxon>Insecta</taxon>
        <taxon>Pterygota</taxon>
        <taxon>Neoptera</taxon>
        <taxon>Paraneoptera</taxon>
        <taxon>Hemiptera</taxon>
        <taxon>Heteroptera</taxon>
        <taxon>Panheteroptera</taxon>
        <taxon>Cimicomorpha</taxon>
        <taxon>Miridae</taxon>
        <taxon>Mirini</taxon>
        <taxon>Lygus</taxon>
    </lineage>
</organism>
<feature type="signal peptide" evidence="1">
    <location>
        <begin position="1"/>
        <end position="20"/>
    </location>
</feature>
<proteinExistence type="predicted"/>
<evidence type="ECO:0000256" key="1">
    <source>
        <dbReference type="SAM" id="SignalP"/>
    </source>
</evidence>
<sequence>LKHLLPLVRVAACVTVDAAALPHRGRCVWQTAVGQICGKIISVLDAVDVTTTRAILIPLQLYATHHAIPATEVVVRCILQSLQQLRQETFIYHTEVLLRHLFPTHTTALANQRVLDVWCSGVCKCTRVTVKSKYVRNDASFAEKTVTQCLNYHCTAGRTASGALHAFLRLKHPSPLHLFFWKFLFPDAAGTFGADSTVCAAEYVRVLLSSLQLLPKYGS</sequence>
<protein>
    <submittedName>
        <fullName evidence="2">CTP synthase</fullName>
    </submittedName>
</protein>
<name>A0A0A9XWB5_LYGHE</name>
<dbReference type="AlphaFoldDB" id="A0A0A9XWB5"/>
<keyword evidence="1" id="KW-0732">Signal</keyword>
<reference evidence="2" key="1">
    <citation type="journal article" date="2014" name="PLoS ONE">
        <title>Transcriptome-Based Identification of ABC Transporters in the Western Tarnished Plant Bug Lygus hesperus.</title>
        <authorList>
            <person name="Hull J.J."/>
            <person name="Chaney K."/>
            <person name="Geib S.M."/>
            <person name="Fabrick J.A."/>
            <person name="Brent C.S."/>
            <person name="Walsh D."/>
            <person name="Lavine L.C."/>
        </authorList>
    </citation>
    <scope>NUCLEOTIDE SEQUENCE</scope>
</reference>